<reference evidence="2" key="1">
    <citation type="submission" date="2021-01" db="EMBL/GenBank/DDBJ databases">
        <title>Modified the classification status of verrucomicrobia.</title>
        <authorList>
            <person name="Feng X."/>
        </authorList>
    </citation>
    <scope>NUCLEOTIDE SEQUENCE</scope>
    <source>
        <strain evidence="2">KCTC 22041</strain>
    </source>
</reference>
<evidence type="ECO:0000313" key="3">
    <source>
        <dbReference type="Proteomes" id="UP000603141"/>
    </source>
</evidence>
<dbReference type="AlphaFoldDB" id="A0A934S6Y4"/>
<keyword evidence="3" id="KW-1185">Reference proteome</keyword>
<sequence>MYFVTREKSNSAMKTLSIERHNRKDPRYEGILSDTLVGNPNGEALRRIIYYDPSDEKIYNYLTNEMQLPAWAIALGYKHRWDIEKVFDQFKNKMAETKSWASSHTAKEAQA</sequence>
<feature type="non-terminal residue" evidence="2">
    <location>
        <position position="111"/>
    </location>
</feature>
<protein>
    <submittedName>
        <fullName evidence="2">Transposase</fullName>
    </submittedName>
</protein>
<feature type="domain" description="Transposase IS4-like" evidence="1">
    <location>
        <begin position="1"/>
        <end position="96"/>
    </location>
</feature>
<dbReference type="Pfam" id="PF01609">
    <property type="entry name" value="DDE_Tnp_1"/>
    <property type="match status" value="1"/>
</dbReference>
<dbReference type="GO" id="GO:0003677">
    <property type="term" value="F:DNA binding"/>
    <property type="evidence" value="ECO:0007669"/>
    <property type="project" value="InterPro"/>
</dbReference>
<accession>A0A934S6Y4</accession>
<dbReference type="GO" id="GO:0006313">
    <property type="term" value="P:DNA transposition"/>
    <property type="evidence" value="ECO:0007669"/>
    <property type="project" value="InterPro"/>
</dbReference>
<dbReference type="EMBL" id="JAENIJ010000039">
    <property type="protein sequence ID" value="MBK1884215.1"/>
    <property type="molecule type" value="Genomic_DNA"/>
</dbReference>
<name>A0A934S6Y4_9BACT</name>
<dbReference type="GO" id="GO:0004803">
    <property type="term" value="F:transposase activity"/>
    <property type="evidence" value="ECO:0007669"/>
    <property type="project" value="InterPro"/>
</dbReference>
<comment type="caution">
    <text evidence="2">The sequence shown here is derived from an EMBL/GenBank/DDBJ whole genome shotgun (WGS) entry which is preliminary data.</text>
</comment>
<proteinExistence type="predicted"/>
<organism evidence="2 3">
    <name type="scientific">Luteolibacter pohnpeiensis</name>
    <dbReference type="NCBI Taxonomy" id="454153"/>
    <lineage>
        <taxon>Bacteria</taxon>
        <taxon>Pseudomonadati</taxon>
        <taxon>Verrucomicrobiota</taxon>
        <taxon>Verrucomicrobiia</taxon>
        <taxon>Verrucomicrobiales</taxon>
        <taxon>Verrucomicrobiaceae</taxon>
        <taxon>Luteolibacter</taxon>
    </lineage>
</organism>
<dbReference type="InterPro" id="IPR002559">
    <property type="entry name" value="Transposase_11"/>
</dbReference>
<dbReference type="Proteomes" id="UP000603141">
    <property type="component" value="Unassembled WGS sequence"/>
</dbReference>
<gene>
    <name evidence="2" type="ORF">JIN85_17480</name>
</gene>
<evidence type="ECO:0000313" key="2">
    <source>
        <dbReference type="EMBL" id="MBK1884215.1"/>
    </source>
</evidence>
<evidence type="ECO:0000259" key="1">
    <source>
        <dbReference type="Pfam" id="PF01609"/>
    </source>
</evidence>